<sequence>MTSTNRRSKSEEKRQQILSAASDLFLTRSFEGASMDQVAVAAGVSKQTVYSHFGSKEELFSAIIEYKLAIHDITDELFDKNRPVHDVLLELAEHFTKLLMSEEAISIFRVCIADASKKDKGRVAKLFVEAGPKRLTSLFKCYLEEQNQMGTLQIDNPGFAAQQFLYMIKAEAYSLKTLGQEDPQHTQDLPAYIQSCVSVFEKAYLQ</sequence>
<dbReference type="Pfam" id="PF14246">
    <property type="entry name" value="TetR_C_7"/>
    <property type="match status" value="1"/>
</dbReference>
<evidence type="ECO:0000256" key="2">
    <source>
        <dbReference type="ARBA" id="ARBA00023125"/>
    </source>
</evidence>
<evidence type="ECO:0000313" key="6">
    <source>
        <dbReference type="EMBL" id="ARN73298.1"/>
    </source>
</evidence>
<dbReference type="PANTHER" id="PTHR30055:SF146">
    <property type="entry name" value="HTH-TYPE TRANSCRIPTIONAL DUAL REGULATOR CECR"/>
    <property type="match status" value="1"/>
</dbReference>
<dbReference type="Proteomes" id="UP000193450">
    <property type="component" value="Chromosome"/>
</dbReference>
<dbReference type="FunFam" id="1.10.10.60:FF:000141">
    <property type="entry name" value="TetR family transcriptional regulator"/>
    <property type="match status" value="1"/>
</dbReference>
<dbReference type="RefSeq" id="WP_085757407.1">
    <property type="nucleotide sequence ID" value="NZ_CP019343.1"/>
</dbReference>
<dbReference type="Gene3D" id="1.10.357.10">
    <property type="entry name" value="Tetracycline Repressor, domain 2"/>
    <property type="match status" value="1"/>
</dbReference>
<dbReference type="AlphaFoldDB" id="A0A1X9N5A9"/>
<dbReference type="PANTHER" id="PTHR30055">
    <property type="entry name" value="HTH-TYPE TRANSCRIPTIONAL REGULATOR RUTR"/>
    <property type="match status" value="1"/>
</dbReference>
<protein>
    <recommendedName>
        <fullName evidence="5">HTH tetR-type domain-containing protein</fullName>
    </recommendedName>
</protein>
<dbReference type="OrthoDB" id="8535430at2"/>
<dbReference type="InterPro" id="IPR009057">
    <property type="entry name" value="Homeodomain-like_sf"/>
</dbReference>
<keyword evidence="7" id="KW-1185">Reference proteome</keyword>
<dbReference type="PRINTS" id="PR00455">
    <property type="entry name" value="HTHTETR"/>
</dbReference>
<dbReference type="STRING" id="716816.BST96_03755"/>
<evidence type="ECO:0000259" key="5">
    <source>
        <dbReference type="PROSITE" id="PS50977"/>
    </source>
</evidence>
<dbReference type="PROSITE" id="PS50977">
    <property type="entry name" value="HTH_TETR_2"/>
    <property type="match status" value="1"/>
</dbReference>
<dbReference type="InterPro" id="IPR050109">
    <property type="entry name" value="HTH-type_TetR-like_transc_reg"/>
</dbReference>
<evidence type="ECO:0000256" key="1">
    <source>
        <dbReference type="ARBA" id="ARBA00023015"/>
    </source>
</evidence>
<evidence type="ECO:0000256" key="3">
    <source>
        <dbReference type="ARBA" id="ARBA00023163"/>
    </source>
</evidence>
<dbReference type="GO" id="GO:0003700">
    <property type="term" value="F:DNA-binding transcription factor activity"/>
    <property type="evidence" value="ECO:0007669"/>
    <property type="project" value="TreeGrafter"/>
</dbReference>
<dbReference type="InterPro" id="IPR001647">
    <property type="entry name" value="HTH_TetR"/>
</dbReference>
<keyword evidence="3" id="KW-0804">Transcription</keyword>
<dbReference type="Gene3D" id="1.10.10.60">
    <property type="entry name" value="Homeodomain-like"/>
    <property type="match status" value="1"/>
</dbReference>
<dbReference type="KEGG" id="osg:BST96_03755"/>
<dbReference type="EMBL" id="CP019343">
    <property type="protein sequence ID" value="ARN73298.1"/>
    <property type="molecule type" value="Genomic_DNA"/>
</dbReference>
<proteinExistence type="predicted"/>
<dbReference type="InterPro" id="IPR039536">
    <property type="entry name" value="TetR_C_Proteobacteria"/>
</dbReference>
<gene>
    <name evidence="6" type="ORF">BST96_03755</name>
</gene>
<name>A0A1X9N5A9_9GAMM</name>
<feature type="DNA-binding region" description="H-T-H motif" evidence="4">
    <location>
        <begin position="34"/>
        <end position="53"/>
    </location>
</feature>
<evidence type="ECO:0000313" key="7">
    <source>
        <dbReference type="Proteomes" id="UP000193450"/>
    </source>
</evidence>
<accession>A0A1X9N5A9</accession>
<dbReference type="Pfam" id="PF00440">
    <property type="entry name" value="TetR_N"/>
    <property type="match status" value="1"/>
</dbReference>
<feature type="domain" description="HTH tetR-type" evidence="5">
    <location>
        <begin position="11"/>
        <end position="71"/>
    </location>
</feature>
<keyword evidence="1" id="KW-0805">Transcription regulation</keyword>
<evidence type="ECO:0000256" key="4">
    <source>
        <dbReference type="PROSITE-ProRule" id="PRU00335"/>
    </source>
</evidence>
<organism evidence="6 7">
    <name type="scientific">Oceanicoccus sagamiensis</name>
    <dbReference type="NCBI Taxonomy" id="716816"/>
    <lineage>
        <taxon>Bacteria</taxon>
        <taxon>Pseudomonadati</taxon>
        <taxon>Pseudomonadota</taxon>
        <taxon>Gammaproteobacteria</taxon>
        <taxon>Cellvibrionales</taxon>
        <taxon>Spongiibacteraceae</taxon>
        <taxon>Oceanicoccus</taxon>
    </lineage>
</organism>
<dbReference type="GO" id="GO:0000976">
    <property type="term" value="F:transcription cis-regulatory region binding"/>
    <property type="evidence" value="ECO:0007669"/>
    <property type="project" value="TreeGrafter"/>
</dbReference>
<keyword evidence="2 4" id="KW-0238">DNA-binding</keyword>
<reference evidence="6 7" key="1">
    <citation type="submission" date="2016-11" db="EMBL/GenBank/DDBJ databases">
        <title>Trade-off between light-utilization and light-protection in marine flavobacteria.</title>
        <authorList>
            <person name="Kumagai Y."/>
        </authorList>
    </citation>
    <scope>NUCLEOTIDE SEQUENCE [LARGE SCALE GENOMIC DNA]</scope>
    <source>
        <strain evidence="6 7">NBRC 107125</strain>
    </source>
</reference>
<dbReference type="SUPFAM" id="SSF46689">
    <property type="entry name" value="Homeodomain-like"/>
    <property type="match status" value="1"/>
</dbReference>